<dbReference type="InterPro" id="IPR050537">
    <property type="entry name" value="2-oxoacid_dehydrogenase"/>
</dbReference>
<evidence type="ECO:0000256" key="1">
    <source>
        <dbReference type="ARBA" id="ARBA00007317"/>
    </source>
</evidence>
<accession>A0ABY8TUL0</accession>
<gene>
    <name evidence="5" type="ORF">OEZ85_006437</name>
</gene>
<dbReference type="InterPro" id="IPR011053">
    <property type="entry name" value="Single_hybrid_motif"/>
</dbReference>
<evidence type="ECO:0000256" key="2">
    <source>
        <dbReference type="ARBA" id="ARBA00022823"/>
    </source>
</evidence>
<dbReference type="EMBL" id="CP126211">
    <property type="protein sequence ID" value="WIA12806.1"/>
    <property type="molecule type" value="Genomic_DNA"/>
</dbReference>
<evidence type="ECO:0000259" key="4">
    <source>
        <dbReference type="PROSITE" id="PS50968"/>
    </source>
</evidence>
<dbReference type="Proteomes" id="UP001244341">
    <property type="component" value="Chromosome 4b"/>
</dbReference>
<dbReference type="PANTHER" id="PTHR43416">
    <property type="entry name" value="DIHYDROLIPOYLLYSINE-RESIDUE SUCCINYLTRANSFERASE COMPONENT OF 2-OXOGLUTARATE DEHYDROGENASE COMPLEX, MITOCHONDRIAL-RELATED"/>
    <property type="match status" value="1"/>
</dbReference>
<keyword evidence="6" id="KW-1185">Reference proteome</keyword>
<dbReference type="InterPro" id="IPR000089">
    <property type="entry name" value="Biotin_lipoyl"/>
</dbReference>
<organism evidence="5 6">
    <name type="scientific">Tetradesmus obliquus</name>
    <name type="common">Green alga</name>
    <name type="synonym">Acutodesmus obliquus</name>
    <dbReference type="NCBI Taxonomy" id="3088"/>
    <lineage>
        <taxon>Eukaryota</taxon>
        <taxon>Viridiplantae</taxon>
        <taxon>Chlorophyta</taxon>
        <taxon>core chlorophytes</taxon>
        <taxon>Chlorophyceae</taxon>
        <taxon>CS clade</taxon>
        <taxon>Sphaeropleales</taxon>
        <taxon>Scenedesmaceae</taxon>
        <taxon>Tetradesmus</taxon>
    </lineage>
</organism>
<dbReference type="PROSITE" id="PS00189">
    <property type="entry name" value="LIPOYL"/>
    <property type="match status" value="1"/>
</dbReference>
<dbReference type="PROSITE" id="PS50968">
    <property type="entry name" value="BIOTINYL_LIPOYL"/>
    <property type="match status" value="1"/>
</dbReference>
<name>A0ABY8TUL0_TETOB</name>
<dbReference type="Pfam" id="PF00364">
    <property type="entry name" value="Biotin_lipoyl"/>
    <property type="match status" value="1"/>
</dbReference>
<reference evidence="5 6" key="1">
    <citation type="submission" date="2023-05" db="EMBL/GenBank/DDBJ databases">
        <title>A 100% complete, gapless, phased diploid assembly of the Scenedesmus obliquus UTEX 3031 genome.</title>
        <authorList>
            <person name="Biondi T.C."/>
            <person name="Hanschen E.R."/>
            <person name="Kwon T."/>
            <person name="Eng W."/>
            <person name="Kruse C.P.S."/>
            <person name="Koehler S.I."/>
            <person name="Kunde Y."/>
            <person name="Gleasner C.D."/>
            <person name="You Mak K.T."/>
            <person name="Polle J."/>
            <person name="Hovde B.T."/>
            <person name="Starkenburg S.R."/>
        </authorList>
    </citation>
    <scope>NUCLEOTIDE SEQUENCE [LARGE SCALE GENOMIC DNA]</scope>
    <source>
        <strain evidence="5 6">DOE0152z</strain>
    </source>
</reference>
<dbReference type="PANTHER" id="PTHR43416:SF5">
    <property type="entry name" value="DIHYDROLIPOYLLYSINE-RESIDUE SUCCINYLTRANSFERASE COMPONENT OF 2-OXOGLUTARATE DEHYDROGENASE COMPLEX, MITOCHONDRIAL"/>
    <property type="match status" value="1"/>
</dbReference>
<evidence type="ECO:0000313" key="5">
    <source>
        <dbReference type="EMBL" id="WIA12806.1"/>
    </source>
</evidence>
<keyword evidence="3" id="KW-0809">Transit peptide</keyword>
<dbReference type="SUPFAM" id="SSF51230">
    <property type="entry name" value="Single hybrid motif"/>
    <property type="match status" value="1"/>
</dbReference>
<evidence type="ECO:0000313" key="6">
    <source>
        <dbReference type="Proteomes" id="UP001244341"/>
    </source>
</evidence>
<feature type="domain" description="Lipoyl-binding" evidence="4">
    <location>
        <begin position="23"/>
        <end position="98"/>
    </location>
</feature>
<proteinExistence type="inferred from homology"/>
<protein>
    <recommendedName>
        <fullName evidence="4">Lipoyl-binding domain-containing protein</fullName>
    </recommendedName>
</protein>
<keyword evidence="2" id="KW-0450">Lipoyl</keyword>
<evidence type="ECO:0000256" key="3">
    <source>
        <dbReference type="ARBA" id="ARBA00022946"/>
    </source>
</evidence>
<sequence length="250" mass="24760">MQALAVKAKHAISLIQLSKAWYSVQIVVPSLGESITDGTIATLLKGAGDSVKENETIAQIETDKVTIDIKAPSDGTILGVVVQEQETVVPGQLVATLDDAAAKASLIGGTPAASQPAPAAAAPAPAPAAAAAPASHRIAGIRFPPRMTADGRRISALPAAEASAILQGMQSGTAAPAAAAAAAAPAAAQSSTPAAATGASMAKPAAAAAAVPSAAPGKFSSSVMQLERMPQRRELTEKEMELIELGGALP</sequence>
<comment type="similarity">
    <text evidence="1">Belongs to the 2-oxoacid dehydrogenase family.</text>
</comment>
<dbReference type="InterPro" id="IPR003016">
    <property type="entry name" value="2-oxoA_DH_lipoyl-BS"/>
</dbReference>
<dbReference type="CDD" id="cd06849">
    <property type="entry name" value="lipoyl_domain"/>
    <property type="match status" value="1"/>
</dbReference>
<dbReference type="Gene3D" id="2.40.50.100">
    <property type="match status" value="1"/>
</dbReference>